<feature type="region of interest" description="Disordered" evidence="1">
    <location>
        <begin position="1"/>
        <end position="20"/>
    </location>
</feature>
<dbReference type="SUPFAM" id="SSF54001">
    <property type="entry name" value="Cysteine proteinases"/>
    <property type="match status" value="1"/>
</dbReference>
<dbReference type="Bgee" id="ENSOANG00000044949">
    <property type="expression patterns" value="Expressed in female reproductive system and 1 other cell type or tissue"/>
</dbReference>
<organism evidence="2 3">
    <name type="scientific">Ornithorhynchus anatinus</name>
    <name type="common">Duckbill platypus</name>
    <dbReference type="NCBI Taxonomy" id="9258"/>
    <lineage>
        <taxon>Eukaryota</taxon>
        <taxon>Metazoa</taxon>
        <taxon>Chordata</taxon>
        <taxon>Craniata</taxon>
        <taxon>Vertebrata</taxon>
        <taxon>Euteleostomi</taxon>
        <taxon>Mammalia</taxon>
        <taxon>Monotremata</taxon>
        <taxon>Ornithorhynchidae</taxon>
        <taxon>Ornithorhynchus</taxon>
    </lineage>
</organism>
<dbReference type="InParanoid" id="A0A6I8P8I3"/>
<sequence>MAHRQWPPRNYGSRENPQRFKQQDFNTLRDWCLSHGKLFEDDVFPAGVHSVGQQLIRDSNIIVPKWKRPWVSVVGGPRFPSSRVDTYYVQSAVLSAWRVQSDNRDNPYPKTGSQSRRG</sequence>
<evidence type="ECO:0000313" key="3">
    <source>
        <dbReference type="Proteomes" id="UP000002279"/>
    </source>
</evidence>
<keyword evidence="3" id="KW-1185">Reference proteome</keyword>
<evidence type="ECO:0000256" key="1">
    <source>
        <dbReference type="SAM" id="MobiDB-lite"/>
    </source>
</evidence>
<evidence type="ECO:0000313" key="2">
    <source>
        <dbReference type="Ensembl" id="ENSOANP00000049094.1"/>
    </source>
</evidence>
<reference evidence="2" key="1">
    <citation type="submission" date="2025-08" db="UniProtKB">
        <authorList>
            <consortium name="Ensembl"/>
        </authorList>
    </citation>
    <scope>IDENTIFICATION</scope>
    <source>
        <strain evidence="2">Glennie</strain>
    </source>
</reference>
<dbReference type="AlphaFoldDB" id="A0A6I8P8I3"/>
<proteinExistence type="predicted"/>
<dbReference type="Proteomes" id="UP000002279">
    <property type="component" value="Unplaced"/>
</dbReference>
<dbReference type="Ensembl" id="ENSOANT00000072080.1">
    <property type="protein sequence ID" value="ENSOANP00000049094.1"/>
    <property type="gene ID" value="ENSOANG00000044949.1"/>
</dbReference>
<name>A0A6I8P8I3_ORNAN</name>
<accession>A0A6I8P8I3</accession>
<protein>
    <submittedName>
        <fullName evidence="2">Uncharacterized protein</fullName>
    </submittedName>
</protein>
<dbReference type="InterPro" id="IPR038765">
    <property type="entry name" value="Papain-like_cys_pep_sf"/>
</dbReference>
<reference evidence="2" key="2">
    <citation type="submission" date="2025-09" db="UniProtKB">
        <authorList>
            <consortium name="Ensembl"/>
        </authorList>
    </citation>
    <scope>IDENTIFICATION</scope>
    <source>
        <strain evidence="2">Glennie</strain>
    </source>
</reference>